<evidence type="ECO:0000256" key="11">
    <source>
        <dbReference type="PIRNR" id="PIRNR037219"/>
    </source>
</evidence>
<sequence>MNKKEILIQEAEVFLYQCYDELGKTKEEARERAANIKKEITETGTYEHTYEELAHGAKMAWRHHNRCISRLFWDTLHVFDARHVQTPEAIFQALLHHIDYATNNGKIRSTITVFPPQVNGEDQMRIWNHQLIRYAGYKKGDQVVGDAASIHFTQVCEQLGWEGEGTNFDVLPLVIQLKDQPSQLREIPRESILEVPIHHPEISAFSDLNIKWYGVPIIADMKLEIGGIHYPMAPFNGWYMGTEIGARNLADEDRYHLLPRMAALMGLENQSNRTLWKDKALVELNVAVLHSYQKAGVAIVDHHTAAQQFKRFEKNEKRSGREVTGNWAWLIPPLSPAATHIYHQPYQNKVRKPNFFYQKAPYGES</sequence>
<dbReference type="Gene3D" id="3.90.1230.10">
    <property type="entry name" value="Nitric Oxide Synthase, Chain A, domain 3"/>
    <property type="match status" value="1"/>
</dbReference>
<feature type="domain" description="Nitric oxide synthase (NOS)" evidence="12">
    <location>
        <begin position="4"/>
        <end position="362"/>
    </location>
</feature>
<dbReference type="Proteomes" id="UP001223586">
    <property type="component" value="Unassembled WGS sequence"/>
</dbReference>
<dbReference type="InterPro" id="IPR004030">
    <property type="entry name" value="NOS_N"/>
</dbReference>
<dbReference type="InterPro" id="IPR036119">
    <property type="entry name" value="NOS_N_sf"/>
</dbReference>
<dbReference type="Gene3D" id="3.90.440.10">
    <property type="entry name" value="Nitric Oxide Synthase,Heme Domain,Chain A domain 2"/>
    <property type="match status" value="1"/>
</dbReference>
<evidence type="ECO:0000313" key="13">
    <source>
        <dbReference type="EMBL" id="MDQ0176663.1"/>
    </source>
</evidence>
<dbReference type="PANTHER" id="PTHR43410">
    <property type="entry name" value="NITRIC OXIDE SYNTHASE OXYGENASE"/>
    <property type="match status" value="1"/>
</dbReference>
<comment type="cofactor">
    <cofactor evidence="1 11">
        <name>heme</name>
        <dbReference type="ChEBI" id="CHEBI:30413"/>
    </cofactor>
</comment>
<dbReference type="RefSeq" id="WP_307229996.1">
    <property type="nucleotide sequence ID" value="NZ_JAUSTT010000014.1"/>
</dbReference>
<dbReference type="EMBL" id="JAUSTT010000014">
    <property type="protein sequence ID" value="MDQ0176663.1"/>
    <property type="molecule type" value="Genomic_DNA"/>
</dbReference>
<keyword evidence="7 11" id="KW-0479">Metal-binding</keyword>
<evidence type="ECO:0000256" key="3">
    <source>
        <dbReference type="ARBA" id="ARBA00005411"/>
    </source>
</evidence>
<dbReference type="Pfam" id="PF02898">
    <property type="entry name" value="NO_synthase"/>
    <property type="match status" value="1"/>
</dbReference>
<dbReference type="Gene3D" id="3.90.340.10">
    <property type="entry name" value="Nitric Oxide Synthase, Chain A, domain 1"/>
    <property type="match status" value="1"/>
</dbReference>
<comment type="catalytic activity">
    <reaction evidence="10">
        <text>3 reduced [flavodoxin] + 2 L-arginine + 4 O2 = 3 oxidized [flavodoxin] + 2 L-citrulline + 2 nitric oxide + 4 H2O + 5 H(+)</text>
        <dbReference type="Rhea" id="RHEA:52324"/>
        <dbReference type="Rhea" id="RHEA-COMP:10622"/>
        <dbReference type="Rhea" id="RHEA-COMP:10623"/>
        <dbReference type="ChEBI" id="CHEBI:15377"/>
        <dbReference type="ChEBI" id="CHEBI:15378"/>
        <dbReference type="ChEBI" id="CHEBI:15379"/>
        <dbReference type="ChEBI" id="CHEBI:16480"/>
        <dbReference type="ChEBI" id="CHEBI:32682"/>
        <dbReference type="ChEBI" id="CHEBI:57618"/>
        <dbReference type="ChEBI" id="CHEBI:57743"/>
        <dbReference type="ChEBI" id="CHEBI:58210"/>
        <dbReference type="EC" id="1.14.14.47"/>
    </reaction>
</comment>
<evidence type="ECO:0000256" key="4">
    <source>
        <dbReference type="ARBA" id="ARBA00012735"/>
    </source>
</evidence>
<dbReference type="PIRSF" id="PIRSF037219">
    <property type="entry name" value="NOS_oxygenase"/>
    <property type="match status" value="1"/>
</dbReference>
<comment type="function">
    <text evidence="2 11">Catalyzes the production of nitric oxide.</text>
</comment>
<dbReference type="PANTHER" id="PTHR43410:SF1">
    <property type="entry name" value="NITRIC OXIDE SYNTHASE"/>
    <property type="match status" value="1"/>
</dbReference>
<comment type="caution">
    <text evidence="13">The sequence shown here is derived from an EMBL/GenBank/DDBJ whole genome shotgun (WGS) entry which is preliminary data.</text>
</comment>
<evidence type="ECO:0000256" key="8">
    <source>
        <dbReference type="ARBA" id="ARBA00023002"/>
    </source>
</evidence>
<evidence type="ECO:0000313" key="14">
    <source>
        <dbReference type="Proteomes" id="UP001223586"/>
    </source>
</evidence>
<keyword evidence="14" id="KW-1185">Reference proteome</keyword>
<organism evidence="13 14">
    <name type="scientific">Bacillus chungangensis</name>
    <dbReference type="NCBI Taxonomy" id="587633"/>
    <lineage>
        <taxon>Bacteria</taxon>
        <taxon>Bacillati</taxon>
        <taxon>Bacillota</taxon>
        <taxon>Bacilli</taxon>
        <taxon>Bacillales</taxon>
        <taxon>Bacillaceae</taxon>
        <taxon>Bacillus</taxon>
    </lineage>
</organism>
<evidence type="ECO:0000256" key="7">
    <source>
        <dbReference type="ARBA" id="ARBA00022723"/>
    </source>
</evidence>
<evidence type="ECO:0000256" key="9">
    <source>
        <dbReference type="ARBA" id="ARBA00023004"/>
    </source>
</evidence>
<dbReference type="InterPro" id="IPR017142">
    <property type="entry name" value="Nitric_oxide_synthase_Oase-su"/>
</dbReference>
<gene>
    <name evidence="13" type="ORF">J2S08_002521</name>
</gene>
<dbReference type="InterPro" id="IPR044944">
    <property type="entry name" value="NOS_dom_3"/>
</dbReference>
<dbReference type="GO" id="GO:0016491">
    <property type="term" value="F:oxidoreductase activity"/>
    <property type="evidence" value="ECO:0007669"/>
    <property type="project" value="UniProtKB-KW"/>
</dbReference>
<dbReference type="InterPro" id="IPR050607">
    <property type="entry name" value="NOS"/>
</dbReference>
<comment type="subunit">
    <text evidence="11">Homodimer.</text>
</comment>
<accession>A0ABT9WTN9</accession>
<comment type="similarity">
    <text evidence="3 11">Belongs to the NOS family. Bacterial NOS oxygenase subfamily.</text>
</comment>
<evidence type="ECO:0000256" key="10">
    <source>
        <dbReference type="ARBA" id="ARBA00048713"/>
    </source>
</evidence>
<evidence type="ECO:0000256" key="6">
    <source>
        <dbReference type="ARBA" id="ARBA00022617"/>
    </source>
</evidence>
<keyword evidence="9 11" id="KW-0408">Iron</keyword>
<dbReference type="EC" id="1.14.14.47" evidence="4 11"/>
<reference evidence="13 14" key="1">
    <citation type="submission" date="2023-07" db="EMBL/GenBank/DDBJ databases">
        <title>Genomic Encyclopedia of Type Strains, Phase IV (KMG-IV): sequencing the most valuable type-strain genomes for metagenomic binning, comparative biology and taxonomic classification.</title>
        <authorList>
            <person name="Goeker M."/>
        </authorList>
    </citation>
    <scope>NUCLEOTIDE SEQUENCE [LARGE SCALE GENOMIC DNA]</scope>
    <source>
        <strain evidence="13 14">DSM 23837</strain>
    </source>
</reference>
<evidence type="ECO:0000256" key="1">
    <source>
        <dbReference type="ARBA" id="ARBA00001971"/>
    </source>
</evidence>
<dbReference type="InterPro" id="IPR044940">
    <property type="entry name" value="NOS_dom_2"/>
</dbReference>
<protein>
    <recommendedName>
        <fullName evidence="5 11">Nitric oxide synthase oxygenase</fullName>
        <ecNumber evidence="4 11">1.14.14.47</ecNumber>
    </recommendedName>
</protein>
<evidence type="ECO:0000256" key="2">
    <source>
        <dbReference type="ARBA" id="ARBA00002642"/>
    </source>
</evidence>
<keyword evidence="8 11" id="KW-0560">Oxidoreductase</keyword>
<keyword evidence="6 11" id="KW-0349">Heme</keyword>
<dbReference type="InterPro" id="IPR044943">
    <property type="entry name" value="NOS_dom_1"/>
</dbReference>
<dbReference type="SUPFAM" id="SSF56512">
    <property type="entry name" value="Nitric oxide (NO) synthase oxygenase domain"/>
    <property type="match status" value="1"/>
</dbReference>
<name>A0ABT9WTN9_9BACI</name>
<comment type="miscellaneous">
    <text evidence="11">This protein is similar to the oxygenase domain of eukaryotic nitric oxide synthases but lacks the reductase domain which, in eukaryotes, is responsible for transfer of electrons to the ferric heme during nitric oxide synthesis.</text>
</comment>
<dbReference type="CDD" id="cd00575">
    <property type="entry name" value="NOS_oxygenase"/>
    <property type="match status" value="1"/>
</dbReference>
<proteinExistence type="inferred from homology"/>
<evidence type="ECO:0000259" key="12">
    <source>
        <dbReference type="Pfam" id="PF02898"/>
    </source>
</evidence>
<evidence type="ECO:0000256" key="5">
    <source>
        <dbReference type="ARBA" id="ARBA00018859"/>
    </source>
</evidence>